<dbReference type="InterPro" id="IPR033985">
    <property type="entry name" value="SusD-like_N"/>
</dbReference>
<evidence type="ECO:0000256" key="5">
    <source>
        <dbReference type="ARBA" id="ARBA00023237"/>
    </source>
</evidence>
<dbReference type="Pfam" id="PF07980">
    <property type="entry name" value="SusD_RagB"/>
    <property type="match status" value="1"/>
</dbReference>
<evidence type="ECO:0000259" key="8">
    <source>
        <dbReference type="Pfam" id="PF14322"/>
    </source>
</evidence>
<dbReference type="Pfam" id="PF14322">
    <property type="entry name" value="SusD-like_3"/>
    <property type="match status" value="1"/>
</dbReference>
<feature type="signal peptide" evidence="6">
    <location>
        <begin position="1"/>
        <end position="22"/>
    </location>
</feature>
<dbReference type="Proteomes" id="UP000198670">
    <property type="component" value="Unassembled WGS sequence"/>
</dbReference>
<dbReference type="InterPro" id="IPR011990">
    <property type="entry name" value="TPR-like_helical_dom_sf"/>
</dbReference>
<dbReference type="InterPro" id="IPR012944">
    <property type="entry name" value="SusD_RagB_dom"/>
</dbReference>
<keyword evidence="5" id="KW-0998">Cell outer membrane</keyword>
<feature type="domain" description="SusD-like N-terminal" evidence="8">
    <location>
        <begin position="66"/>
        <end position="223"/>
    </location>
</feature>
<dbReference type="STRING" id="1477437.SAMN05444682_107176"/>
<evidence type="ECO:0000256" key="4">
    <source>
        <dbReference type="ARBA" id="ARBA00023136"/>
    </source>
</evidence>
<name>A0A1I3NDT6_9SPHI</name>
<evidence type="ECO:0000256" key="3">
    <source>
        <dbReference type="ARBA" id="ARBA00022729"/>
    </source>
</evidence>
<evidence type="ECO:0000313" key="9">
    <source>
        <dbReference type="EMBL" id="SFJ07352.1"/>
    </source>
</evidence>
<keyword evidence="10" id="KW-1185">Reference proteome</keyword>
<feature type="domain" description="RagB/SusD" evidence="7">
    <location>
        <begin position="264"/>
        <end position="520"/>
    </location>
</feature>
<dbReference type="AlphaFoldDB" id="A0A1I3NDT6"/>
<evidence type="ECO:0000256" key="1">
    <source>
        <dbReference type="ARBA" id="ARBA00004442"/>
    </source>
</evidence>
<comment type="subcellular location">
    <subcellularLocation>
        <location evidence="1">Cell outer membrane</location>
    </subcellularLocation>
</comment>
<evidence type="ECO:0000256" key="6">
    <source>
        <dbReference type="SAM" id="SignalP"/>
    </source>
</evidence>
<dbReference type="EMBL" id="FOQO01000007">
    <property type="protein sequence ID" value="SFJ07352.1"/>
    <property type="molecule type" value="Genomic_DNA"/>
</dbReference>
<evidence type="ECO:0000259" key="7">
    <source>
        <dbReference type="Pfam" id="PF07980"/>
    </source>
</evidence>
<accession>A0A1I3NDT6</accession>
<proteinExistence type="inferred from homology"/>
<feature type="chain" id="PRO_5011526959" evidence="6">
    <location>
        <begin position="23"/>
        <end position="520"/>
    </location>
</feature>
<organism evidence="9 10">
    <name type="scientific">Parapedobacter indicus</name>
    <dbReference type="NCBI Taxonomy" id="1477437"/>
    <lineage>
        <taxon>Bacteria</taxon>
        <taxon>Pseudomonadati</taxon>
        <taxon>Bacteroidota</taxon>
        <taxon>Sphingobacteriia</taxon>
        <taxon>Sphingobacteriales</taxon>
        <taxon>Sphingobacteriaceae</taxon>
        <taxon>Parapedobacter</taxon>
    </lineage>
</organism>
<keyword evidence="4" id="KW-0472">Membrane</keyword>
<reference evidence="9 10" key="1">
    <citation type="submission" date="2016-10" db="EMBL/GenBank/DDBJ databases">
        <authorList>
            <person name="de Groot N.N."/>
        </authorList>
    </citation>
    <scope>NUCLEOTIDE SEQUENCE [LARGE SCALE GENOMIC DNA]</scope>
    <source>
        <strain evidence="9 10">RK1</strain>
    </source>
</reference>
<dbReference type="Gene3D" id="1.25.40.390">
    <property type="match status" value="1"/>
</dbReference>
<dbReference type="GO" id="GO:0009279">
    <property type="term" value="C:cell outer membrane"/>
    <property type="evidence" value="ECO:0007669"/>
    <property type="project" value="UniProtKB-SubCell"/>
</dbReference>
<evidence type="ECO:0000256" key="2">
    <source>
        <dbReference type="ARBA" id="ARBA00006275"/>
    </source>
</evidence>
<keyword evidence="3 6" id="KW-0732">Signal</keyword>
<dbReference type="RefSeq" id="WP_245893254.1">
    <property type="nucleotide sequence ID" value="NZ_FOQO01000007.1"/>
</dbReference>
<comment type="similarity">
    <text evidence="2">Belongs to the SusD family.</text>
</comment>
<sequence length="520" mass="60295">MMKRINIILCGLLAALIYTSCSHDLLNIENPNEPTTGTFWKTEDDAQKGLNAAYSRFYKEGTWMRWLSFRYDLTSDEGWSTSPWNELADWTRFNYVNYNFWEGNNVHWEDFYVSIYRANQVLTYVPEIPFENSTDKDRVIGQAEFLRALWYFQIATLWEKGALVLEPKDGSYKPEEVPAAELWAQVEADLTSAAAKLPDAWDAENRGRATAGAAKALLAKAYMQQHKFAEAKSELQWLIDRENSLYGLMDDYMDNFTHYNENNKESVFEIQFNDENKGGTGNDASMATGFQRTQFYAPGGIGWQDGKARAWLVGEYKREKNLDGDNDIRLYHNLYYKSSPADFPDENPLIYGRQWDDGAWGDHLFIRKYSTGYYRDREDYFAPNNYRLIRYADVLLMYAECIVETGGSPEEAAVYVDKVRRRPSTNLPTLQNSVFASALNSKEAFLKRLQMERALELCFEGWRWADLKRWGLLDTQTGIDELKSRDADFNNFIVDKHKRLPIPQIEVDNSDGKLTQNPNY</sequence>
<dbReference type="SUPFAM" id="SSF48452">
    <property type="entry name" value="TPR-like"/>
    <property type="match status" value="1"/>
</dbReference>
<protein>
    <submittedName>
        <fullName evidence="9">Starch-binding associating with outer membrane</fullName>
    </submittedName>
</protein>
<gene>
    <name evidence="9" type="ORF">SAMN05444682_107176</name>
</gene>
<evidence type="ECO:0000313" key="10">
    <source>
        <dbReference type="Proteomes" id="UP000198670"/>
    </source>
</evidence>